<name>M1DUU7_SOLTU</name>
<evidence type="ECO:0000256" key="1">
    <source>
        <dbReference type="SAM" id="MobiDB-lite"/>
    </source>
</evidence>
<evidence type="ECO:0000313" key="2">
    <source>
        <dbReference type="EnsemblPlants" id="PGSC0003DMT400094769"/>
    </source>
</evidence>
<dbReference type="HOGENOM" id="CLU_2254925_0_0_1"/>
<accession>M1DUU7</accession>
<dbReference type="InParanoid" id="M1DUU7"/>
<evidence type="ECO:0000313" key="3">
    <source>
        <dbReference type="Proteomes" id="UP000011115"/>
    </source>
</evidence>
<dbReference type="Gramene" id="RHC11H1G1184.2.1">
    <property type="protein sequence ID" value="RHC11H1G1184.2.1"/>
    <property type="gene ID" value="RHC11H1G1184.2"/>
</dbReference>
<reference evidence="3" key="1">
    <citation type="journal article" date="2011" name="Nature">
        <title>Genome sequence and analysis of the tuber crop potato.</title>
        <authorList>
            <consortium name="The Potato Genome Sequencing Consortium"/>
        </authorList>
    </citation>
    <scope>NUCLEOTIDE SEQUENCE [LARGE SCALE GENOMIC DNA]</scope>
    <source>
        <strain evidence="3">cv. DM1-3 516 R44</strain>
    </source>
</reference>
<organism evidence="2 3">
    <name type="scientific">Solanum tuberosum</name>
    <name type="common">Potato</name>
    <dbReference type="NCBI Taxonomy" id="4113"/>
    <lineage>
        <taxon>Eukaryota</taxon>
        <taxon>Viridiplantae</taxon>
        <taxon>Streptophyta</taxon>
        <taxon>Embryophyta</taxon>
        <taxon>Tracheophyta</taxon>
        <taxon>Spermatophyta</taxon>
        <taxon>Magnoliopsida</taxon>
        <taxon>eudicotyledons</taxon>
        <taxon>Gunneridae</taxon>
        <taxon>Pentapetalae</taxon>
        <taxon>asterids</taxon>
        <taxon>lamiids</taxon>
        <taxon>Solanales</taxon>
        <taxon>Solanaceae</taxon>
        <taxon>Solanoideae</taxon>
        <taxon>Solaneae</taxon>
        <taxon>Solanum</taxon>
    </lineage>
</organism>
<sequence>MESENLGYPQGMEVNQRKKQMEQWPPLSSNEVTPKPVGSKQPVLNLDSGNQAGSSTIQQTELHGRVLEDDKQRKLELNDGPNKKWVIELKKEEIEKAAKEWNKP</sequence>
<dbReference type="Proteomes" id="UP000011115">
    <property type="component" value="Unassembled WGS sequence"/>
</dbReference>
<feature type="region of interest" description="Disordered" evidence="1">
    <location>
        <begin position="1"/>
        <end position="61"/>
    </location>
</feature>
<keyword evidence="3" id="KW-1185">Reference proteome</keyword>
<reference evidence="2" key="2">
    <citation type="submission" date="2015-06" db="UniProtKB">
        <authorList>
            <consortium name="EnsemblPlants"/>
        </authorList>
    </citation>
    <scope>IDENTIFICATION</scope>
    <source>
        <strain evidence="2">DM1-3 516 R44</strain>
    </source>
</reference>
<feature type="compositionally biased region" description="Polar residues" evidence="1">
    <location>
        <begin position="47"/>
        <end position="61"/>
    </location>
</feature>
<dbReference type="Gramene" id="PGSC0003DMT400094769">
    <property type="protein sequence ID" value="PGSC0003DMT400094769"/>
    <property type="gene ID" value="PGSC0003DMG400044340"/>
</dbReference>
<dbReference type="EnsemblPlants" id="PGSC0003DMT400094769">
    <property type="protein sequence ID" value="PGSC0003DMT400094769"/>
    <property type="gene ID" value="PGSC0003DMG400044340"/>
</dbReference>
<protein>
    <submittedName>
        <fullName evidence="2">Uncharacterized protein</fullName>
    </submittedName>
</protein>
<dbReference type="AlphaFoldDB" id="M1DUU7"/>
<proteinExistence type="predicted"/>
<dbReference type="PaxDb" id="4113-PGSC0003DMT400094769"/>